<keyword evidence="7 12" id="KW-0418">Kinase</keyword>
<keyword evidence="8 12" id="KW-0067">ATP-binding</keyword>
<feature type="binding site" evidence="12">
    <location>
        <begin position="305"/>
        <end position="306"/>
    </location>
    <ligand>
        <name>ATP</name>
        <dbReference type="ChEBI" id="CHEBI:30616"/>
    </ligand>
</feature>
<comment type="cofactor">
    <cofactor evidence="12">
        <name>Mg(2+)</name>
        <dbReference type="ChEBI" id="CHEBI:18420"/>
    </cofactor>
    <text evidence="12">Requires a divalent cation, most likely magnesium in vivo, as an electrophilic catalyst to aid phosphoryl group transfer. It is the chelate of the metal and the nucleotide that is the actual substrate.</text>
</comment>
<comment type="caution">
    <text evidence="12">Lacks conserved residue(s) required for the propagation of feature annotation.</text>
</comment>
<comment type="activity regulation">
    <text evidence="12">Activated by a monovalent cation that binds near, but not in, the active site. The most likely occupant of the site in vivo is potassium. Ion binding induces a conformational change that may alter substrate affinity.</text>
</comment>
<comment type="catalytic activity">
    <reaction evidence="12">
        <text>D-ribose + ATP = D-ribose 5-phosphate + ADP + H(+)</text>
        <dbReference type="Rhea" id="RHEA:13697"/>
        <dbReference type="ChEBI" id="CHEBI:15378"/>
        <dbReference type="ChEBI" id="CHEBI:30616"/>
        <dbReference type="ChEBI" id="CHEBI:47013"/>
        <dbReference type="ChEBI" id="CHEBI:78346"/>
        <dbReference type="ChEBI" id="CHEBI:456216"/>
        <dbReference type="EC" id="2.7.1.15"/>
    </reaction>
</comment>
<feature type="binding site" evidence="12">
    <location>
        <begin position="31"/>
        <end position="33"/>
    </location>
    <ligand>
        <name>substrate</name>
    </ligand>
</feature>
<dbReference type="SUPFAM" id="SSF53613">
    <property type="entry name" value="Ribokinase-like"/>
    <property type="match status" value="1"/>
</dbReference>
<keyword evidence="9 12" id="KW-0460">Magnesium</keyword>
<comment type="subunit">
    <text evidence="12">Homodimer.</text>
</comment>
<evidence type="ECO:0000256" key="7">
    <source>
        <dbReference type="ARBA" id="ARBA00022777"/>
    </source>
</evidence>
<dbReference type="PROSITE" id="PS00584">
    <property type="entry name" value="PFKB_KINASES_2"/>
    <property type="match status" value="1"/>
</dbReference>
<keyword evidence="12" id="KW-0539">Nucleus</keyword>
<dbReference type="CDD" id="cd01174">
    <property type="entry name" value="ribokinase"/>
    <property type="match status" value="1"/>
</dbReference>
<feature type="active site" description="Proton acceptor" evidence="12">
    <location>
        <position position="306"/>
    </location>
</feature>
<dbReference type="PRINTS" id="PR00990">
    <property type="entry name" value="RIBOKINASE"/>
</dbReference>
<dbReference type="GO" id="GO:0046872">
    <property type="term" value="F:metal ion binding"/>
    <property type="evidence" value="ECO:0007669"/>
    <property type="project" value="UniProtKB-KW"/>
</dbReference>
<dbReference type="GO" id="GO:0005524">
    <property type="term" value="F:ATP binding"/>
    <property type="evidence" value="ECO:0007669"/>
    <property type="project" value="UniProtKB-UniRule"/>
</dbReference>
<evidence type="ECO:0000256" key="3">
    <source>
        <dbReference type="ARBA" id="ARBA00016943"/>
    </source>
</evidence>
<evidence type="ECO:0000256" key="5">
    <source>
        <dbReference type="ARBA" id="ARBA00022723"/>
    </source>
</evidence>
<dbReference type="Gene3D" id="3.40.1190.20">
    <property type="match status" value="1"/>
</dbReference>
<proteinExistence type="inferred from homology"/>
<feature type="binding site" evidence="12">
    <location>
        <position position="351"/>
    </location>
    <ligand>
        <name>K(+)</name>
        <dbReference type="ChEBI" id="CHEBI:29103"/>
    </ligand>
</feature>
<keyword evidence="10 12" id="KW-0630">Potassium</keyword>
<feature type="binding site" evidence="12">
    <location>
        <position position="347"/>
    </location>
    <ligand>
        <name>K(+)</name>
        <dbReference type="ChEBI" id="CHEBI:29103"/>
    </ligand>
</feature>
<evidence type="ECO:0000256" key="12">
    <source>
        <dbReference type="HAMAP-Rule" id="MF_03215"/>
    </source>
</evidence>
<dbReference type="PANTHER" id="PTHR10584:SF166">
    <property type="entry name" value="RIBOKINASE"/>
    <property type="match status" value="1"/>
</dbReference>
<comment type="subcellular location">
    <subcellularLocation>
        <location evidence="12">Cytoplasm</location>
    </subcellularLocation>
    <subcellularLocation>
        <location evidence="12">Nucleus</location>
    </subcellularLocation>
</comment>
<dbReference type="InterPro" id="IPR011611">
    <property type="entry name" value="PfkB_dom"/>
</dbReference>
<feature type="binding site" evidence="12">
    <location>
        <position position="345"/>
    </location>
    <ligand>
        <name>K(+)</name>
        <dbReference type="ChEBI" id="CHEBI:29103"/>
    </ligand>
</feature>
<dbReference type="EMBL" id="CAJPDS010000014">
    <property type="protein sequence ID" value="CAF9914380.1"/>
    <property type="molecule type" value="Genomic_DNA"/>
</dbReference>
<dbReference type="AlphaFoldDB" id="A0A8H3IB96"/>
<evidence type="ECO:0000256" key="9">
    <source>
        <dbReference type="ARBA" id="ARBA00022842"/>
    </source>
</evidence>
<name>A0A8H3IB96_9LECA</name>
<keyword evidence="15" id="KW-1185">Reference proteome</keyword>
<evidence type="ECO:0000256" key="2">
    <source>
        <dbReference type="ARBA" id="ARBA00012035"/>
    </source>
</evidence>
<comment type="function">
    <text evidence="12">Catalyzes the phosphorylation of ribose at O-5 in a reaction requiring ATP and magnesium. The resulting D-ribose-5-phosphate can then be used either for sythesis of nucleotides, histidine, and tryptophan, or as a component of the pentose phosphate pathway.</text>
</comment>
<keyword evidence="6 12" id="KW-0547">Nucleotide-binding</keyword>
<comment type="similarity">
    <text evidence="1">Belongs to the carbohydrate kinase pfkB family.</text>
</comment>
<keyword evidence="4 12" id="KW-0808">Transferase</keyword>
<dbReference type="InterPro" id="IPR002173">
    <property type="entry name" value="Carboh/pur_kinase_PfkB_CS"/>
</dbReference>
<protein>
    <recommendedName>
        <fullName evidence="3 12">Ribokinase</fullName>
        <shortName evidence="12">RK</shortName>
        <ecNumber evidence="2 12">2.7.1.15</ecNumber>
    </recommendedName>
</protein>
<evidence type="ECO:0000256" key="10">
    <source>
        <dbReference type="ARBA" id="ARBA00022958"/>
    </source>
</evidence>
<organism evidence="14 15">
    <name type="scientific">Heterodermia speciosa</name>
    <dbReference type="NCBI Taxonomy" id="116794"/>
    <lineage>
        <taxon>Eukaryota</taxon>
        <taxon>Fungi</taxon>
        <taxon>Dikarya</taxon>
        <taxon>Ascomycota</taxon>
        <taxon>Pezizomycotina</taxon>
        <taxon>Lecanoromycetes</taxon>
        <taxon>OSLEUM clade</taxon>
        <taxon>Lecanoromycetidae</taxon>
        <taxon>Caliciales</taxon>
        <taxon>Physciaceae</taxon>
        <taxon>Heterodermia</taxon>
    </lineage>
</organism>
<evidence type="ECO:0000256" key="4">
    <source>
        <dbReference type="ARBA" id="ARBA00022679"/>
    </source>
</evidence>
<dbReference type="HAMAP" id="MF_01987">
    <property type="entry name" value="Ribokinase"/>
    <property type="match status" value="1"/>
</dbReference>
<accession>A0A8H3IB96</accession>
<keyword evidence="12" id="KW-0963">Cytoplasm</keyword>
<evidence type="ECO:0000259" key="13">
    <source>
        <dbReference type="Pfam" id="PF00294"/>
    </source>
</evidence>
<feature type="binding site" evidence="12">
    <location>
        <position position="189"/>
    </location>
    <ligand>
        <name>substrate</name>
    </ligand>
</feature>
<dbReference type="GO" id="GO:0019303">
    <property type="term" value="P:D-ribose catabolic process"/>
    <property type="evidence" value="ECO:0007669"/>
    <property type="project" value="UniProtKB-UniRule"/>
</dbReference>
<feature type="binding site" evidence="12">
    <location>
        <position position="342"/>
    </location>
    <ligand>
        <name>K(+)</name>
        <dbReference type="ChEBI" id="CHEBI:29103"/>
    </ligand>
</feature>
<dbReference type="GO" id="GO:0005737">
    <property type="term" value="C:cytoplasm"/>
    <property type="evidence" value="ECO:0007669"/>
    <property type="project" value="UniProtKB-SubCell"/>
</dbReference>
<evidence type="ECO:0000313" key="14">
    <source>
        <dbReference type="EMBL" id="CAF9914380.1"/>
    </source>
</evidence>
<dbReference type="InterPro" id="IPR029056">
    <property type="entry name" value="Ribokinase-like"/>
</dbReference>
<feature type="binding site" evidence="12">
    <location>
        <position position="233"/>
    </location>
    <ligand>
        <name>ATP</name>
        <dbReference type="ChEBI" id="CHEBI:30616"/>
    </ligand>
</feature>
<sequence>MSYSSKSLPLRLHDVPTPMPPSTIVIVGALNTDLVTVTDRVPDVGETLVAKHYSEHFGGKGANTSIAAYRLSHNKSGARNVTSYGGNISPLEDIRIRMIGRVGDDARGPPLIENLRKNGVDVSGVQKVRGEMTGVCIALVESESGDSGVGENRLLIHAGANYSLKPAEFKKWESFGSSSKPDLLISQLEIPRETVAQILDTASKNGIETLLNPSPVDWLPSDIYKRVAHLVVNETEANALKIRSTDGLEDEKRWASVAEDFIDMGVKNVVITLGANGAYYSTSLGDRDHVPAEPNVRVQDTTGAGDTFTGAYAADIVRQRKSGKKWDIKRAVELGCRAAAWTIKEIGAQESIPWLDEVTAGRR</sequence>
<dbReference type="GO" id="GO:0004747">
    <property type="term" value="F:ribokinase activity"/>
    <property type="evidence" value="ECO:0007669"/>
    <property type="project" value="UniProtKB-UniRule"/>
</dbReference>
<dbReference type="Proteomes" id="UP000664521">
    <property type="component" value="Unassembled WGS sequence"/>
</dbReference>
<comment type="pathway">
    <text evidence="12">Carbohydrate metabolism; D-ribose degradation; D-ribose 5-phosphate from beta-D-ribopyranose: step 2/2.</text>
</comment>
<feature type="domain" description="Carbohydrate kinase PfkB" evidence="13">
    <location>
        <begin position="23"/>
        <end position="354"/>
    </location>
</feature>
<feature type="binding site" evidence="12">
    <location>
        <begin position="272"/>
        <end position="277"/>
    </location>
    <ligand>
        <name>ATP</name>
        <dbReference type="ChEBI" id="CHEBI:30616"/>
    </ligand>
</feature>
<feature type="binding site" evidence="12">
    <location>
        <position position="302"/>
    </location>
    <ligand>
        <name>K(+)</name>
        <dbReference type="ChEBI" id="CHEBI:29103"/>
    </ligand>
</feature>
<evidence type="ECO:0000313" key="15">
    <source>
        <dbReference type="Proteomes" id="UP000664521"/>
    </source>
</evidence>
<dbReference type="UniPathway" id="UPA00916">
    <property type="reaction ID" value="UER00889"/>
</dbReference>
<evidence type="ECO:0000256" key="11">
    <source>
        <dbReference type="ARBA" id="ARBA00023277"/>
    </source>
</evidence>
<dbReference type="InterPro" id="IPR011877">
    <property type="entry name" value="Ribokinase"/>
</dbReference>
<dbReference type="PANTHER" id="PTHR10584">
    <property type="entry name" value="SUGAR KINASE"/>
    <property type="match status" value="1"/>
</dbReference>
<evidence type="ECO:0000256" key="6">
    <source>
        <dbReference type="ARBA" id="ARBA00022741"/>
    </source>
</evidence>
<evidence type="ECO:0000256" key="1">
    <source>
        <dbReference type="ARBA" id="ARBA00005380"/>
    </source>
</evidence>
<gene>
    <name evidence="14" type="ORF">HETSPECPRED_001966</name>
</gene>
<comment type="similarity">
    <text evidence="12">Belongs to the carbohydrate kinase PfkB family. Ribokinase subfamily.</text>
</comment>
<dbReference type="OrthoDB" id="415590at2759"/>
<feature type="binding site" evidence="12">
    <location>
        <position position="300"/>
    </location>
    <ligand>
        <name>K(+)</name>
        <dbReference type="ChEBI" id="CHEBI:29103"/>
    </ligand>
</feature>
<feature type="binding site" evidence="12">
    <location>
        <begin position="59"/>
        <end position="63"/>
    </location>
    <ligand>
        <name>substrate</name>
    </ligand>
</feature>
<dbReference type="GO" id="GO:0005634">
    <property type="term" value="C:nucleus"/>
    <property type="evidence" value="ECO:0007669"/>
    <property type="project" value="UniProtKB-SubCell"/>
</dbReference>
<evidence type="ECO:0000256" key="8">
    <source>
        <dbReference type="ARBA" id="ARBA00022840"/>
    </source>
</evidence>
<keyword evidence="11 12" id="KW-0119">Carbohydrate metabolism</keyword>
<dbReference type="Pfam" id="PF00294">
    <property type="entry name" value="PfkB"/>
    <property type="match status" value="1"/>
</dbReference>
<reference evidence="14" key="1">
    <citation type="submission" date="2021-03" db="EMBL/GenBank/DDBJ databases">
        <authorList>
            <person name="Tagirdzhanova G."/>
        </authorList>
    </citation>
    <scope>NUCLEOTIDE SEQUENCE</scope>
</reference>
<feature type="binding site" evidence="12">
    <location>
        <position position="306"/>
    </location>
    <ligand>
        <name>substrate</name>
    </ligand>
</feature>
<comment type="caution">
    <text evidence="14">The sequence shown here is derived from an EMBL/GenBank/DDBJ whole genome shotgun (WGS) entry which is preliminary data.</text>
</comment>
<dbReference type="EC" id="2.7.1.15" evidence="2 12"/>
<dbReference type="InterPro" id="IPR002139">
    <property type="entry name" value="Ribo/fructo_kinase"/>
</dbReference>
<keyword evidence="5 12" id="KW-0479">Metal-binding</keyword>